<dbReference type="PANTHER" id="PTHR30427">
    <property type="entry name" value="TRANSCRIPTIONAL ACTIVATOR PROTEIN LYSR"/>
    <property type="match status" value="1"/>
</dbReference>
<proteinExistence type="inferred from homology"/>
<keyword evidence="3 6" id="KW-0238">DNA-binding</keyword>
<dbReference type="CDD" id="cd05466">
    <property type="entry name" value="PBP2_LTTR_substrate"/>
    <property type="match status" value="1"/>
</dbReference>
<dbReference type="InterPro" id="IPR005119">
    <property type="entry name" value="LysR_subst-bd"/>
</dbReference>
<dbReference type="GO" id="GO:0003700">
    <property type="term" value="F:DNA-binding transcription factor activity"/>
    <property type="evidence" value="ECO:0007669"/>
    <property type="project" value="InterPro"/>
</dbReference>
<accession>A0A4R1J7L4</accession>
<dbReference type="InterPro" id="IPR036390">
    <property type="entry name" value="WH_DNA-bd_sf"/>
</dbReference>
<feature type="domain" description="HTH lysR-type" evidence="5">
    <location>
        <begin position="1"/>
        <end position="58"/>
    </location>
</feature>
<dbReference type="InterPro" id="IPR036388">
    <property type="entry name" value="WH-like_DNA-bd_sf"/>
</dbReference>
<sequence length="299" mass="33216">MRLRQIEVFQAIYQAGSISGAARLLNVSQPNVSRILSHTEQQLGFRLFERTAKGLHVTLAGRQLLPHVEEVYHKLRDISELTRRMSDSGARVIHVGAAHAFGQMVVAPTIVDFNRQHSGLQIELMTEHFATLCNLVLENEVDFVLAFGQHVPANLLAEPLFQSNMVAVLPLSMKAPRIVSLAWLYQQGLVMMQSNDPLGKVLHRALKNQQLSSTGAMQIKTYSVIADMVLAGGGVGVVDLFTARCYEHRLQVVPIADSLPFEVMFLSRADMPQSRSTLALKKCLKQRCREIALPLQQSA</sequence>
<keyword evidence="4" id="KW-0804">Transcription</keyword>
<dbReference type="Pfam" id="PF03466">
    <property type="entry name" value="LysR_substrate"/>
    <property type="match status" value="1"/>
</dbReference>
<comment type="caution">
    <text evidence="6">The sequence shown here is derived from an EMBL/GenBank/DDBJ whole genome shotgun (WGS) entry which is preliminary data.</text>
</comment>
<dbReference type="Proteomes" id="UP000295565">
    <property type="component" value="Unassembled WGS sequence"/>
</dbReference>
<keyword evidence="7" id="KW-1185">Reference proteome</keyword>
<keyword evidence="2" id="KW-0805">Transcription regulation</keyword>
<dbReference type="SUPFAM" id="SSF53850">
    <property type="entry name" value="Periplasmic binding protein-like II"/>
    <property type="match status" value="1"/>
</dbReference>
<dbReference type="InterPro" id="IPR000847">
    <property type="entry name" value="LysR_HTH_N"/>
</dbReference>
<dbReference type="Pfam" id="PF00126">
    <property type="entry name" value="HTH_1"/>
    <property type="match status" value="1"/>
</dbReference>
<dbReference type="Gene3D" id="3.40.190.290">
    <property type="match status" value="1"/>
</dbReference>
<gene>
    <name evidence="6" type="ORF">EV690_3703</name>
</gene>
<name>A0A4R1J7L4_9GAMM</name>
<dbReference type="PRINTS" id="PR00039">
    <property type="entry name" value="HTHLYSR"/>
</dbReference>
<dbReference type="Gene3D" id="1.10.10.10">
    <property type="entry name" value="Winged helix-like DNA-binding domain superfamily/Winged helix DNA-binding domain"/>
    <property type="match status" value="1"/>
</dbReference>
<organism evidence="6 7">
    <name type="scientific">Celerinatantimonas diazotrophica</name>
    <dbReference type="NCBI Taxonomy" id="412034"/>
    <lineage>
        <taxon>Bacteria</taxon>
        <taxon>Pseudomonadati</taxon>
        <taxon>Pseudomonadota</taxon>
        <taxon>Gammaproteobacteria</taxon>
        <taxon>Celerinatantimonadaceae</taxon>
        <taxon>Celerinatantimonas</taxon>
    </lineage>
</organism>
<evidence type="ECO:0000256" key="3">
    <source>
        <dbReference type="ARBA" id="ARBA00023125"/>
    </source>
</evidence>
<dbReference type="PROSITE" id="PS50931">
    <property type="entry name" value="HTH_LYSR"/>
    <property type="match status" value="1"/>
</dbReference>
<dbReference type="PANTHER" id="PTHR30427:SF1">
    <property type="entry name" value="TRANSCRIPTIONAL ACTIVATOR PROTEIN LYSR"/>
    <property type="match status" value="1"/>
</dbReference>
<evidence type="ECO:0000313" key="6">
    <source>
        <dbReference type="EMBL" id="TCK46423.1"/>
    </source>
</evidence>
<dbReference type="AlphaFoldDB" id="A0A4R1J7L4"/>
<evidence type="ECO:0000259" key="5">
    <source>
        <dbReference type="PROSITE" id="PS50931"/>
    </source>
</evidence>
<dbReference type="RefSeq" id="WP_131914421.1">
    <property type="nucleotide sequence ID" value="NZ_OU594967.1"/>
</dbReference>
<evidence type="ECO:0000256" key="1">
    <source>
        <dbReference type="ARBA" id="ARBA00009437"/>
    </source>
</evidence>
<comment type="similarity">
    <text evidence="1">Belongs to the LysR transcriptional regulatory family.</text>
</comment>
<dbReference type="GO" id="GO:0043565">
    <property type="term" value="F:sequence-specific DNA binding"/>
    <property type="evidence" value="ECO:0007669"/>
    <property type="project" value="TreeGrafter"/>
</dbReference>
<reference evidence="6 7" key="1">
    <citation type="submission" date="2019-03" db="EMBL/GenBank/DDBJ databases">
        <title>Genomic Encyclopedia of Type Strains, Phase IV (KMG-IV): sequencing the most valuable type-strain genomes for metagenomic binning, comparative biology and taxonomic classification.</title>
        <authorList>
            <person name="Goeker M."/>
        </authorList>
    </citation>
    <scope>NUCLEOTIDE SEQUENCE [LARGE SCALE GENOMIC DNA]</scope>
    <source>
        <strain evidence="6 7">DSM 18577</strain>
    </source>
</reference>
<protein>
    <submittedName>
        <fullName evidence="6">DNA-binding transcriptional LysR family regulator</fullName>
    </submittedName>
</protein>
<dbReference type="GO" id="GO:0010628">
    <property type="term" value="P:positive regulation of gene expression"/>
    <property type="evidence" value="ECO:0007669"/>
    <property type="project" value="TreeGrafter"/>
</dbReference>
<dbReference type="OrthoDB" id="6624490at2"/>
<dbReference type="EMBL" id="SMGD01000019">
    <property type="protein sequence ID" value="TCK46423.1"/>
    <property type="molecule type" value="Genomic_DNA"/>
</dbReference>
<evidence type="ECO:0000256" key="4">
    <source>
        <dbReference type="ARBA" id="ARBA00023163"/>
    </source>
</evidence>
<evidence type="ECO:0000256" key="2">
    <source>
        <dbReference type="ARBA" id="ARBA00023015"/>
    </source>
</evidence>
<evidence type="ECO:0000313" key="7">
    <source>
        <dbReference type="Proteomes" id="UP000295565"/>
    </source>
</evidence>
<dbReference type="SUPFAM" id="SSF46785">
    <property type="entry name" value="Winged helix' DNA-binding domain"/>
    <property type="match status" value="1"/>
</dbReference>